<dbReference type="Pfam" id="PF24923">
    <property type="entry name" value="ATP-grasp_IQCH"/>
    <property type="match status" value="1"/>
</dbReference>
<dbReference type="PATRIC" id="fig|1194972.3.peg.1498"/>
<evidence type="ECO:0000313" key="3">
    <source>
        <dbReference type="EMBL" id="EJZ11018.1"/>
    </source>
</evidence>
<reference evidence="3 4" key="1">
    <citation type="journal article" date="2012" name="J. Bacteriol.">
        <title>Complete Genome Sequence of Mycobacterium vaccae Type Strain ATCC 25954.</title>
        <authorList>
            <person name="Ho Y.S."/>
            <person name="Adroub S.A."/>
            <person name="Abadi M."/>
            <person name="Al Alwan B."/>
            <person name="Alkhateeb R."/>
            <person name="Gao G."/>
            <person name="Ragab A."/>
            <person name="Ali S."/>
            <person name="van Soolingen D."/>
            <person name="Bitter W."/>
            <person name="Pain A."/>
            <person name="Abdallah A.M."/>
        </authorList>
    </citation>
    <scope>NUCLEOTIDE SEQUENCE [LARGE SCALE GENOMIC DNA]</scope>
    <source>
        <strain evidence="3 4">ATCC 25954</strain>
    </source>
</reference>
<dbReference type="InterPro" id="IPR041356">
    <property type="entry name" value="PGM1_C"/>
</dbReference>
<dbReference type="InterPro" id="IPR056855">
    <property type="entry name" value="ATP-grasp_IQCH"/>
</dbReference>
<accession>K0V878</accession>
<dbReference type="Proteomes" id="UP000006072">
    <property type="component" value="Unassembled WGS sequence"/>
</dbReference>
<dbReference type="AlphaFoldDB" id="K0V878"/>
<name>K0V878_MYCVA</name>
<dbReference type="EMBL" id="ALQA01000011">
    <property type="protein sequence ID" value="EJZ11018.1"/>
    <property type="molecule type" value="Genomic_DNA"/>
</dbReference>
<dbReference type="SUPFAM" id="SSF56059">
    <property type="entry name" value="Glutathione synthetase ATP-binding domain-like"/>
    <property type="match status" value="1"/>
</dbReference>
<dbReference type="RefSeq" id="WP_003929715.1">
    <property type="nucleotide sequence ID" value="NZ_JH814687.1"/>
</dbReference>
<protein>
    <submittedName>
        <fullName evidence="3">Uncharacterized protein</fullName>
    </submittedName>
</protein>
<keyword evidence="4" id="KW-1185">Reference proteome</keyword>
<evidence type="ECO:0000259" key="1">
    <source>
        <dbReference type="Pfam" id="PF18105"/>
    </source>
</evidence>
<proteinExistence type="predicted"/>
<dbReference type="InterPro" id="IPR038752">
    <property type="entry name" value="IQCH"/>
</dbReference>
<dbReference type="eggNOG" id="COG0212">
    <property type="taxonomic scope" value="Bacteria"/>
</dbReference>
<gene>
    <name evidence="3" type="ORF">MVAC_07446</name>
</gene>
<comment type="caution">
    <text evidence="3">The sequence shown here is derived from an EMBL/GenBank/DDBJ whole genome shotgun (WGS) entry which is preliminary data.</text>
</comment>
<evidence type="ECO:0000313" key="4">
    <source>
        <dbReference type="Proteomes" id="UP000006072"/>
    </source>
</evidence>
<dbReference type="PANTHER" id="PTHR14465">
    <property type="entry name" value="IQ DOMAIN-CONTAINING PROTEIN H"/>
    <property type="match status" value="1"/>
</dbReference>
<dbReference type="PANTHER" id="PTHR14465:SF0">
    <property type="entry name" value="IQ DOMAIN-CONTAINING PROTEIN H"/>
    <property type="match status" value="1"/>
</dbReference>
<sequence>MTDLETARRTLGQLDDEQRYRAFDDLQLAMRPAWDSIQKNLADESVVVVPSIRVERTTAGSATVTQALEERALFLLLLLRQPRLRMIYVTSQPIPEPVIEYYLGLLPGVIPSHARARLTLVAVGDASPMSLSEKLLARPRLLHEIRELIPNPARSHLIPYNTTALERDVALSLGIPMYGADPRLIELGSKTGCRRMFEECGVRCPVGAEDLHTVDDIVAGVQHMRRRRPSLTLAIVKLNEGVSGAGNASLDLVALPEPGAPDEARAIADRVRALVPESVALSVDAYLAAFEKNGGIVEERICGAALESPSVQMRALPDGTVELLSTHDQVLGGATGQKYLGCVFPANPAYAASIAEPAMVIGHHLAQLGVLGRFAVDFVVVQDDSGGWTPYAIELNLRKGGTTHPFLTLQFLTGGRYDGARGVYLTPEGTAKCLVATDHLEDDRLKSLTVADLFDVVAQHGLHFDQSRGTGVVFHMITCMTEHGRVGMTAVGDSAEGAWQIYQQAEAVLLREAELALREEAVIGLPG</sequence>
<dbReference type="Pfam" id="PF18105">
    <property type="entry name" value="PGM1_C"/>
    <property type="match status" value="1"/>
</dbReference>
<feature type="domain" description="IQCH-like ATP-grasp" evidence="2">
    <location>
        <begin position="282"/>
        <end position="415"/>
    </location>
</feature>
<evidence type="ECO:0000259" key="2">
    <source>
        <dbReference type="Pfam" id="PF24923"/>
    </source>
</evidence>
<dbReference type="HOGENOM" id="CLU_008013_0_0_11"/>
<feature type="domain" description="PGM1 C-terminal" evidence="1">
    <location>
        <begin position="452"/>
        <end position="503"/>
    </location>
</feature>
<organism evidence="3 4">
    <name type="scientific">Mycolicibacterium vaccae ATCC 25954</name>
    <dbReference type="NCBI Taxonomy" id="1194972"/>
    <lineage>
        <taxon>Bacteria</taxon>
        <taxon>Bacillati</taxon>
        <taxon>Actinomycetota</taxon>
        <taxon>Actinomycetes</taxon>
        <taxon>Mycobacteriales</taxon>
        <taxon>Mycobacteriaceae</taxon>
        <taxon>Mycolicibacterium</taxon>
    </lineage>
</organism>